<dbReference type="EMBL" id="JAGMWT010000009">
    <property type="protein sequence ID" value="KAH7122449.1"/>
    <property type="molecule type" value="Genomic_DNA"/>
</dbReference>
<feature type="region of interest" description="Disordered" evidence="5">
    <location>
        <begin position="124"/>
        <end position="146"/>
    </location>
</feature>
<comment type="subcellular location">
    <subcellularLocation>
        <location evidence="1">Membrane</location>
        <topology evidence="1">Multi-pass membrane protein</topology>
    </subcellularLocation>
</comment>
<evidence type="ECO:0000256" key="5">
    <source>
        <dbReference type="SAM" id="MobiDB-lite"/>
    </source>
</evidence>
<feature type="transmembrane region" description="Helical" evidence="6">
    <location>
        <begin position="937"/>
        <end position="958"/>
    </location>
</feature>
<feature type="transmembrane region" description="Helical" evidence="6">
    <location>
        <begin position="903"/>
        <end position="925"/>
    </location>
</feature>
<feature type="compositionally biased region" description="Low complexity" evidence="5">
    <location>
        <begin position="82"/>
        <end position="101"/>
    </location>
</feature>
<sequence length="982" mass="112333">MILTTASKPPRRFVDQRRNQTTVTRQSAPARITILPRAPVELSQLPLETATSTISPAPQQKLLSSTGPLLTSAKRVDRGRRTSTAETESSDSSGNESDSSYNSFMLCQKKKELLRLDSTSSIADSFRRTDSSRSSSPNPSFGESNGNKASVYRVIRSHYEGDLFRNSRLTAQLIVAPERINQTGPVKSLFKWVHLENPSMNFGKFMEYVAKCPHLDDVERDNVTSILRTAREKSDRSLRMPNGVSGSYIEPEYFEEIIESTVYQGPRSKRSRKETVRWMAIPYFYFPPTSAEFNKGYSDGKSRNHQQLLSHGCISGGSLFQIAELWCLILGDNFMISCSRNSIPETPGSLIHVTHLPPVDPARPISSELSPLLQVSDGGLRLWLLPLDQCQTWPTFVANFIGLGFSLVDGWQVKYRDVVLDVNDWSIVIAMAKRAPMRLELCRKPKIDKKPINTTLSEYDTEAKSSFFNPLTSNNTQTEQIHNPSSTVPVKRPTRPLGRKIWCRDGERVRDIEETQVLDVDEFHVFTLLATVPVQSPGSKLTTTHYRIDEKQLQQDLSDLDEYLSSQNKRQLEGSLYEDCPKKTTYDLEQLISTLEIASDNDYSNIRDFVEALGIIFELFIPLRYEHPVTLKFWGSVSRIISTENIRGGRGDFEATVKDLRELAKVANEIRMEIFSGKKLSNFITKVPHEFTQAWMLLEMFLICYTTEESSRCSHHVRRCKNRLCQGRSKIIERLQTVNIREREAVLPLGVTSMILAQLVYDRQGPLTPERHRLTMTYWDFFRSFKQQVHDQPLNRKYETTFSKLKSEFETIISALEDQQRVLIALEDSINEAESHSFAFNSPSPTRISLGQSREASVVGYLLSQTEEMIQNFWEMSRGLNDLEHWHFLCLSIDKDKQDRASLTFTTVTVFFLPLTTLASILGMNTNDIRNMPDNQWVFWAVAIPLCLASLCIWLFYLRSFGRLRWPWAKQHAPQHVPMFVI</sequence>
<feature type="region of interest" description="Disordered" evidence="5">
    <location>
        <begin position="473"/>
        <end position="492"/>
    </location>
</feature>
<protein>
    <submittedName>
        <fullName evidence="7">Uncharacterized protein</fullName>
    </submittedName>
</protein>
<evidence type="ECO:0000256" key="2">
    <source>
        <dbReference type="ARBA" id="ARBA00022692"/>
    </source>
</evidence>
<proteinExistence type="predicted"/>
<keyword evidence="3 6" id="KW-1133">Transmembrane helix</keyword>
<dbReference type="InterPro" id="IPR002523">
    <property type="entry name" value="MgTranspt_CorA/ZnTranspt_ZntB"/>
</dbReference>
<feature type="compositionally biased region" description="Polar residues" evidence="5">
    <location>
        <begin position="51"/>
        <end position="69"/>
    </location>
</feature>
<feature type="compositionally biased region" description="Low complexity" evidence="5">
    <location>
        <begin position="132"/>
        <end position="146"/>
    </location>
</feature>
<dbReference type="GO" id="GO:0016020">
    <property type="term" value="C:membrane"/>
    <property type="evidence" value="ECO:0007669"/>
    <property type="project" value="UniProtKB-SubCell"/>
</dbReference>
<organism evidence="7 8">
    <name type="scientific">Dendryphion nanum</name>
    <dbReference type="NCBI Taxonomy" id="256645"/>
    <lineage>
        <taxon>Eukaryota</taxon>
        <taxon>Fungi</taxon>
        <taxon>Dikarya</taxon>
        <taxon>Ascomycota</taxon>
        <taxon>Pezizomycotina</taxon>
        <taxon>Dothideomycetes</taxon>
        <taxon>Pleosporomycetidae</taxon>
        <taxon>Pleosporales</taxon>
        <taxon>Torulaceae</taxon>
        <taxon>Dendryphion</taxon>
    </lineage>
</organism>
<evidence type="ECO:0000256" key="1">
    <source>
        <dbReference type="ARBA" id="ARBA00004141"/>
    </source>
</evidence>
<evidence type="ECO:0000256" key="6">
    <source>
        <dbReference type="SAM" id="Phobius"/>
    </source>
</evidence>
<accession>A0A9P9IK80</accession>
<evidence type="ECO:0000313" key="8">
    <source>
        <dbReference type="Proteomes" id="UP000700596"/>
    </source>
</evidence>
<comment type="caution">
    <text evidence="7">The sequence shown here is derived from an EMBL/GenBank/DDBJ whole genome shotgun (WGS) entry which is preliminary data.</text>
</comment>
<evidence type="ECO:0000256" key="4">
    <source>
        <dbReference type="ARBA" id="ARBA00023136"/>
    </source>
</evidence>
<feature type="region of interest" description="Disordered" evidence="5">
    <location>
        <begin position="51"/>
        <end position="101"/>
    </location>
</feature>
<evidence type="ECO:0000256" key="3">
    <source>
        <dbReference type="ARBA" id="ARBA00022989"/>
    </source>
</evidence>
<dbReference type="Proteomes" id="UP000700596">
    <property type="component" value="Unassembled WGS sequence"/>
</dbReference>
<dbReference type="GO" id="GO:0046873">
    <property type="term" value="F:metal ion transmembrane transporter activity"/>
    <property type="evidence" value="ECO:0007669"/>
    <property type="project" value="InterPro"/>
</dbReference>
<feature type="region of interest" description="Disordered" evidence="5">
    <location>
        <begin position="1"/>
        <end position="28"/>
    </location>
</feature>
<gene>
    <name evidence="7" type="ORF">B0J11DRAFT_339407</name>
</gene>
<keyword evidence="4 6" id="KW-0472">Membrane</keyword>
<dbReference type="Pfam" id="PF01544">
    <property type="entry name" value="CorA"/>
    <property type="match status" value="1"/>
</dbReference>
<dbReference type="AlphaFoldDB" id="A0A9P9IK80"/>
<name>A0A9P9IK80_9PLEO</name>
<dbReference type="OrthoDB" id="5430750at2759"/>
<reference evidence="7" key="1">
    <citation type="journal article" date="2021" name="Nat. Commun.">
        <title>Genetic determinants of endophytism in the Arabidopsis root mycobiome.</title>
        <authorList>
            <person name="Mesny F."/>
            <person name="Miyauchi S."/>
            <person name="Thiergart T."/>
            <person name="Pickel B."/>
            <person name="Atanasova L."/>
            <person name="Karlsson M."/>
            <person name="Huettel B."/>
            <person name="Barry K.W."/>
            <person name="Haridas S."/>
            <person name="Chen C."/>
            <person name="Bauer D."/>
            <person name="Andreopoulos W."/>
            <person name="Pangilinan J."/>
            <person name="LaButti K."/>
            <person name="Riley R."/>
            <person name="Lipzen A."/>
            <person name="Clum A."/>
            <person name="Drula E."/>
            <person name="Henrissat B."/>
            <person name="Kohler A."/>
            <person name="Grigoriev I.V."/>
            <person name="Martin F.M."/>
            <person name="Hacquard S."/>
        </authorList>
    </citation>
    <scope>NUCLEOTIDE SEQUENCE</scope>
    <source>
        <strain evidence="7">MPI-CAGE-CH-0243</strain>
    </source>
</reference>
<keyword evidence="2 6" id="KW-0812">Transmembrane</keyword>
<feature type="compositionally biased region" description="Polar residues" evidence="5">
    <location>
        <begin position="473"/>
        <end position="488"/>
    </location>
</feature>
<dbReference type="Gene3D" id="1.20.58.340">
    <property type="entry name" value="Magnesium transport protein CorA, transmembrane region"/>
    <property type="match status" value="1"/>
</dbReference>
<dbReference type="SUPFAM" id="SSF144083">
    <property type="entry name" value="Magnesium transport protein CorA, transmembrane region"/>
    <property type="match status" value="1"/>
</dbReference>
<evidence type="ECO:0000313" key="7">
    <source>
        <dbReference type="EMBL" id="KAH7122449.1"/>
    </source>
</evidence>
<keyword evidence="8" id="KW-1185">Reference proteome</keyword>
<dbReference type="InterPro" id="IPR045863">
    <property type="entry name" value="CorA_TM1_TM2"/>
</dbReference>